<evidence type="ECO:0008006" key="2">
    <source>
        <dbReference type="Google" id="ProtNLM"/>
    </source>
</evidence>
<feature type="non-terminal residue" evidence="1">
    <location>
        <position position="155"/>
    </location>
</feature>
<proteinExistence type="predicted"/>
<sequence>MEQTRTLLTLAVVSLLISTASSPQAGDDLKKPFRLKSGSEIIDVNTGHAAPYLFDFDDDGVRDLLVGEFGKGRLDFEGQLYVRGRLRIYRNVGNEAKPKYDGFKWFQAGGKIAEVPITCCVSFCPEPVDWDGDGDMDMLTGSYPGHLYLYLNDGK</sequence>
<name>A0A382U6C2_9ZZZZ</name>
<evidence type="ECO:0000313" key="1">
    <source>
        <dbReference type="EMBL" id="SVD29228.1"/>
    </source>
</evidence>
<protein>
    <recommendedName>
        <fullName evidence="2">VCBS repeat-containing protein</fullName>
    </recommendedName>
</protein>
<dbReference type="SUPFAM" id="SSF69318">
    <property type="entry name" value="Integrin alpha N-terminal domain"/>
    <property type="match status" value="1"/>
</dbReference>
<reference evidence="1" key="1">
    <citation type="submission" date="2018-05" db="EMBL/GenBank/DDBJ databases">
        <authorList>
            <person name="Lanie J.A."/>
            <person name="Ng W.-L."/>
            <person name="Kazmierczak K.M."/>
            <person name="Andrzejewski T.M."/>
            <person name="Davidsen T.M."/>
            <person name="Wayne K.J."/>
            <person name="Tettelin H."/>
            <person name="Glass J.I."/>
            <person name="Rusch D."/>
            <person name="Podicherti R."/>
            <person name="Tsui H.-C.T."/>
            <person name="Winkler M.E."/>
        </authorList>
    </citation>
    <scope>NUCLEOTIDE SEQUENCE</scope>
</reference>
<dbReference type="EMBL" id="UINC01141477">
    <property type="protein sequence ID" value="SVD29228.1"/>
    <property type="molecule type" value="Genomic_DNA"/>
</dbReference>
<dbReference type="Gene3D" id="2.130.10.130">
    <property type="entry name" value="Integrin alpha, N-terminal"/>
    <property type="match status" value="1"/>
</dbReference>
<accession>A0A382U6C2</accession>
<organism evidence="1">
    <name type="scientific">marine metagenome</name>
    <dbReference type="NCBI Taxonomy" id="408172"/>
    <lineage>
        <taxon>unclassified sequences</taxon>
        <taxon>metagenomes</taxon>
        <taxon>ecological metagenomes</taxon>
    </lineage>
</organism>
<gene>
    <name evidence="1" type="ORF">METZ01_LOCUS382082</name>
</gene>
<dbReference type="InterPro" id="IPR028994">
    <property type="entry name" value="Integrin_alpha_N"/>
</dbReference>
<dbReference type="AlphaFoldDB" id="A0A382U6C2"/>